<feature type="domain" description="Putative zinc-finger" evidence="1">
    <location>
        <begin position="6"/>
        <end position="37"/>
    </location>
</feature>
<proteinExistence type="predicted"/>
<organism evidence="2 3">
    <name type="scientific">Candidatus Promineifilum breve</name>
    <dbReference type="NCBI Taxonomy" id="1806508"/>
    <lineage>
        <taxon>Bacteria</taxon>
        <taxon>Bacillati</taxon>
        <taxon>Chloroflexota</taxon>
        <taxon>Ardenticatenia</taxon>
        <taxon>Candidatus Promineifilales</taxon>
        <taxon>Candidatus Promineifilaceae</taxon>
        <taxon>Candidatus Promineifilum</taxon>
    </lineage>
</organism>
<name>A0A160T8A2_9CHLR</name>
<gene>
    <name evidence="2" type="ORF">CFX0092_B0094</name>
</gene>
<dbReference type="InterPro" id="IPR041916">
    <property type="entry name" value="Anti_sigma_zinc_sf"/>
</dbReference>
<evidence type="ECO:0000313" key="3">
    <source>
        <dbReference type="Proteomes" id="UP000215027"/>
    </source>
</evidence>
<dbReference type="Pfam" id="PF13490">
    <property type="entry name" value="zf-HC2"/>
    <property type="match status" value="1"/>
</dbReference>
<dbReference type="KEGG" id="pbf:CFX0092_B0094"/>
<dbReference type="InterPro" id="IPR027383">
    <property type="entry name" value="Znf_put"/>
</dbReference>
<dbReference type="EMBL" id="LN890656">
    <property type="protein sequence ID" value="CUS05628.1"/>
    <property type="molecule type" value="Genomic_DNA"/>
</dbReference>
<protein>
    <recommendedName>
        <fullName evidence="1">Putative zinc-finger domain-containing protein</fullName>
    </recommendedName>
</protein>
<sequence length="148" mass="15571">MDTEHTLSLITDYALGLLAAEERRRVEAHARLCPACRAALQREQRVGALLRDAARAVTPPPGRLAALRPARPAPRPRFAPLSARLAPLTLAVGMVVMGLLVASGRLPNAPTVFATAETPTLTATHTHTPTATLAAVVTTPAPQTTPKP</sequence>
<dbReference type="Proteomes" id="UP000215027">
    <property type="component" value="Chromosome II"/>
</dbReference>
<reference evidence="2" key="1">
    <citation type="submission" date="2016-01" db="EMBL/GenBank/DDBJ databases">
        <authorList>
            <person name="Mcilroy J.S."/>
            <person name="Karst M S."/>
            <person name="Albertsen M."/>
        </authorList>
    </citation>
    <scope>NUCLEOTIDE SEQUENCE</scope>
    <source>
        <strain evidence="2">Cfx-K</strain>
    </source>
</reference>
<dbReference type="AlphaFoldDB" id="A0A160T8A2"/>
<dbReference type="Gene3D" id="1.10.10.1320">
    <property type="entry name" value="Anti-sigma factor, zinc-finger domain"/>
    <property type="match status" value="1"/>
</dbReference>
<accession>A0A160T8A2</accession>
<evidence type="ECO:0000259" key="1">
    <source>
        <dbReference type="Pfam" id="PF13490"/>
    </source>
</evidence>
<dbReference type="RefSeq" id="WP_095045018.1">
    <property type="nucleotide sequence ID" value="NZ_LN890656.1"/>
</dbReference>
<evidence type="ECO:0000313" key="2">
    <source>
        <dbReference type="EMBL" id="CUS05628.1"/>
    </source>
</evidence>
<keyword evidence="3" id="KW-1185">Reference proteome</keyword>